<gene>
    <name evidence="2" type="ORF">BB560_003399</name>
    <name evidence="1" type="ORF">BB560_004478</name>
</gene>
<name>A0A2T9Z9B2_9FUNG</name>
<dbReference type="EMBL" id="MBFS01000583">
    <property type="protein sequence ID" value="PVV02157.1"/>
    <property type="molecule type" value="Genomic_DNA"/>
</dbReference>
<dbReference type="EMBL" id="MBFS01001353">
    <property type="protein sequence ID" value="PVV01117.1"/>
    <property type="molecule type" value="Genomic_DNA"/>
</dbReference>
<evidence type="ECO:0000313" key="2">
    <source>
        <dbReference type="EMBL" id="PVV02157.1"/>
    </source>
</evidence>
<comment type="caution">
    <text evidence="1">The sequence shown here is derived from an EMBL/GenBank/DDBJ whole genome shotgun (WGS) entry which is preliminary data.</text>
</comment>
<dbReference type="PANTHER" id="PTHR15175:SF0">
    <property type="entry name" value="SH3 DOMAIN-CONTAINING PROTEIN C23A1.17"/>
    <property type="match status" value="1"/>
</dbReference>
<dbReference type="PANTHER" id="PTHR15175">
    <property type="entry name" value="NEUTROPHIL CYTOSOLIC FACTOR 2, NEUTROPHIL NADPH OXIDASE FACTOR 2"/>
    <property type="match status" value="1"/>
</dbReference>
<dbReference type="SUPFAM" id="SSF48452">
    <property type="entry name" value="TPR-like"/>
    <property type="match status" value="1"/>
</dbReference>
<organism evidence="1 3">
    <name type="scientific">Smittium megazygosporum</name>
    <dbReference type="NCBI Taxonomy" id="133381"/>
    <lineage>
        <taxon>Eukaryota</taxon>
        <taxon>Fungi</taxon>
        <taxon>Fungi incertae sedis</taxon>
        <taxon>Zoopagomycota</taxon>
        <taxon>Kickxellomycotina</taxon>
        <taxon>Harpellomycetes</taxon>
        <taxon>Harpellales</taxon>
        <taxon>Legeriomycetaceae</taxon>
        <taxon>Smittium</taxon>
    </lineage>
</organism>
<dbReference type="InterPro" id="IPR051864">
    <property type="entry name" value="NCF2_NOXA1"/>
</dbReference>
<dbReference type="Proteomes" id="UP000245609">
    <property type="component" value="Unassembled WGS sequence"/>
</dbReference>
<dbReference type="InterPro" id="IPR019734">
    <property type="entry name" value="TPR_rpt"/>
</dbReference>
<dbReference type="OrthoDB" id="9450131at2759"/>
<keyword evidence="3" id="KW-1185">Reference proteome</keyword>
<evidence type="ECO:0000313" key="3">
    <source>
        <dbReference type="Proteomes" id="UP000245609"/>
    </source>
</evidence>
<sequence>MEFKSNAEKLAIALKSFNSENYDESLQLFKKMMPSSKIYLNIGIIYLHINELGTANEWFSASIKLDNFFALAYFLKGVCESISGKYVKAINEYKSATNMLRGNPFIDYSQLGLPFTLRLAEIYYNMAVCYLYMDDQLSANACFESALELMNRRVNDWIKVAREKKSNEYNIFSLPKHIIFVPPASTFTSQEKLDIIFNKSPRVYNENQQIITDFKNNTKEKAKLRPISSISKFCRKLQIEKETEAIKNNYNTKKSVDTILSNQYLGLNVSNILNISNEEIKNSQGISFFDSSSDLLSENKDKVFEISEFGLIYVCVDSSGVFLLKRKLGRKDSNETIATDSSDSNNFNQIGFKRSYFKFNTLDLKSAYKPRRNLNLNELKNAKSQYLNEYQPFNESKNKFMVIKLSHKTNKYNLEVNEDITYNDLIKHIFNVVLEFSPYFQEYDSAKSETGLLKNGSIMENFYGQKKLRDSFKDKNSVLLFLKHESGLLTPIRNSSELKQAIKMFTLELGRRGMDENERRDNHLSLEEGLNFEYTIKRSIEMLLYADML</sequence>
<evidence type="ECO:0000313" key="1">
    <source>
        <dbReference type="EMBL" id="PVV01117.1"/>
    </source>
</evidence>
<dbReference type="Gene3D" id="1.25.40.10">
    <property type="entry name" value="Tetratricopeptide repeat domain"/>
    <property type="match status" value="1"/>
</dbReference>
<dbReference type="STRING" id="133381.A0A2T9Z9B2"/>
<protein>
    <submittedName>
        <fullName evidence="1">Uncharacterized protein</fullName>
    </submittedName>
</protein>
<dbReference type="SMART" id="SM00028">
    <property type="entry name" value="TPR"/>
    <property type="match status" value="3"/>
</dbReference>
<reference evidence="1 3" key="1">
    <citation type="journal article" date="2018" name="MBio">
        <title>Comparative Genomics Reveals the Core Gene Toolbox for the Fungus-Insect Symbiosis.</title>
        <authorList>
            <person name="Wang Y."/>
            <person name="Stata M."/>
            <person name="Wang W."/>
            <person name="Stajich J.E."/>
            <person name="White M.M."/>
            <person name="Moncalvo J.M."/>
        </authorList>
    </citation>
    <scope>NUCLEOTIDE SEQUENCE [LARGE SCALE GENOMIC DNA]</scope>
    <source>
        <strain evidence="1 3">SC-DP-2</strain>
    </source>
</reference>
<accession>A0A2T9Z9B2</accession>
<dbReference type="InterPro" id="IPR011990">
    <property type="entry name" value="TPR-like_helical_dom_sf"/>
</dbReference>
<dbReference type="AlphaFoldDB" id="A0A2T9Z9B2"/>
<proteinExistence type="predicted"/>